<dbReference type="PRINTS" id="PR00455">
    <property type="entry name" value="HTHTETR"/>
</dbReference>
<dbReference type="Gene3D" id="1.10.357.10">
    <property type="entry name" value="Tetracycline Repressor, domain 2"/>
    <property type="match status" value="1"/>
</dbReference>
<dbReference type="PANTHER" id="PTHR30055">
    <property type="entry name" value="HTH-TYPE TRANSCRIPTIONAL REGULATOR RUTR"/>
    <property type="match status" value="1"/>
</dbReference>
<dbReference type="InterPro" id="IPR009057">
    <property type="entry name" value="Homeodomain-like_sf"/>
</dbReference>
<dbReference type="Proteomes" id="UP001519535">
    <property type="component" value="Unassembled WGS sequence"/>
</dbReference>
<evidence type="ECO:0000256" key="2">
    <source>
        <dbReference type="PROSITE-ProRule" id="PRU00335"/>
    </source>
</evidence>
<dbReference type="PANTHER" id="PTHR30055:SF184">
    <property type="entry name" value="HTH-TYPE TRANSCRIPTIONAL REGULATOR ETHR"/>
    <property type="match status" value="1"/>
</dbReference>
<dbReference type="Pfam" id="PF00440">
    <property type="entry name" value="TetR_N"/>
    <property type="match status" value="1"/>
</dbReference>
<comment type="caution">
    <text evidence="5">The sequence shown here is derived from an EMBL/GenBank/DDBJ whole genome shotgun (WGS) entry which is preliminary data.</text>
</comment>
<dbReference type="PROSITE" id="PS50977">
    <property type="entry name" value="HTH_TETR_2"/>
    <property type="match status" value="1"/>
</dbReference>
<evidence type="ECO:0000313" key="6">
    <source>
        <dbReference type="Proteomes" id="UP001519535"/>
    </source>
</evidence>
<evidence type="ECO:0000259" key="4">
    <source>
        <dbReference type="PROSITE" id="PS50977"/>
    </source>
</evidence>
<keyword evidence="1 2" id="KW-0238">DNA-binding</keyword>
<evidence type="ECO:0000256" key="1">
    <source>
        <dbReference type="ARBA" id="ARBA00023125"/>
    </source>
</evidence>
<dbReference type="SUPFAM" id="SSF46689">
    <property type="entry name" value="Homeodomain-like"/>
    <property type="match status" value="1"/>
</dbReference>
<feature type="region of interest" description="Disordered" evidence="3">
    <location>
        <begin position="1"/>
        <end position="29"/>
    </location>
</feature>
<dbReference type="InterPro" id="IPR036271">
    <property type="entry name" value="Tet_transcr_reg_TetR-rel_C_sf"/>
</dbReference>
<organism evidence="5 6">
    <name type="scientific">Mycolicibacter acidiphilus</name>
    <dbReference type="NCBI Taxonomy" id="2835306"/>
    <lineage>
        <taxon>Bacteria</taxon>
        <taxon>Bacillati</taxon>
        <taxon>Actinomycetota</taxon>
        <taxon>Actinomycetes</taxon>
        <taxon>Mycobacteriales</taxon>
        <taxon>Mycobacteriaceae</taxon>
        <taxon>Mycolicibacter</taxon>
    </lineage>
</organism>
<reference evidence="5 6" key="1">
    <citation type="submission" date="2021-05" db="EMBL/GenBank/DDBJ databases">
        <title>Mycobacterium acidophilum sp. nov., an extremely acid-tolerant member of the genus Mycobacterium.</title>
        <authorList>
            <person name="Xia J."/>
        </authorList>
    </citation>
    <scope>NUCLEOTIDE SEQUENCE [LARGE SCALE GENOMIC DNA]</scope>
    <source>
        <strain evidence="5 6">M1</strain>
    </source>
</reference>
<proteinExistence type="predicted"/>
<protein>
    <submittedName>
        <fullName evidence="5">TetR/AcrR family transcriptional regulator</fullName>
    </submittedName>
</protein>
<dbReference type="EMBL" id="JAHCLR010000017">
    <property type="protein sequence ID" value="MBS9534021.1"/>
    <property type="molecule type" value="Genomic_DNA"/>
</dbReference>
<dbReference type="InterPro" id="IPR050109">
    <property type="entry name" value="HTH-type_TetR-like_transc_reg"/>
</dbReference>
<sequence length="227" mass="24464">MVQGRGVTTRPDDDTQAADGPPRRRGDKQREAILRAVRELLQEKPFAELSVSTISDRAGVARSGFYFYFDSKYAVLARILAEVLQELEELTEHFAPRGADESPAAFAKRMVGSAAAVYAHNDPVMSACNIARATDAEIRELLNAQNDVVIDQIVGIVNAEVAAGTAHPISDDMPALVRTLAVTTTVVLSGDSAYLGPDGDVQRSIAVLEALWLRALWGGADAYCHEP</sequence>
<evidence type="ECO:0000313" key="5">
    <source>
        <dbReference type="EMBL" id="MBS9534021.1"/>
    </source>
</evidence>
<gene>
    <name evidence="5" type="ORF">KIH27_10535</name>
</gene>
<dbReference type="SUPFAM" id="SSF48498">
    <property type="entry name" value="Tetracyclin repressor-like, C-terminal domain"/>
    <property type="match status" value="1"/>
</dbReference>
<dbReference type="InterPro" id="IPR001647">
    <property type="entry name" value="HTH_TetR"/>
</dbReference>
<feature type="domain" description="HTH tetR-type" evidence="4">
    <location>
        <begin position="27"/>
        <end position="87"/>
    </location>
</feature>
<evidence type="ECO:0000256" key="3">
    <source>
        <dbReference type="SAM" id="MobiDB-lite"/>
    </source>
</evidence>
<name>A0ABS5RKK1_9MYCO</name>
<keyword evidence="6" id="KW-1185">Reference proteome</keyword>
<accession>A0ABS5RKK1</accession>
<feature type="DNA-binding region" description="H-T-H motif" evidence="2">
    <location>
        <begin position="50"/>
        <end position="69"/>
    </location>
</feature>
<dbReference type="Gene3D" id="1.10.10.60">
    <property type="entry name" value="Homeodomain-like"/>
    <property type="match status" value="1"/>
</dbReference>